<sequence length="263" mass="31342">MLAQTNSQEVTITEGNSTSSFNFGQYLLSKIPNSIENVNGVVDPDSYYDVYGNYMESTVYISCEKELNTKRRILQDLLTDNYDSEFYDFKLEKNNKYVKDIFTMFSKLPKLMPVSQTKPFEPIFAEIPVMKTDNVKITDFLRKMNLDFIGYYCNHNTLEEKCDKVYKSTEDLLKDEKFKRYKEFVERYVDIIYGIFIYFWRDLENKYEHESLRQKVVSDFTINFKEKTKIHNTICKLNLDIADINSRCAVYIYIYILCVRCRE</sequence>
<dbReference type="EMBL" id="JAPFFF010000022">
    <property type="protein sequence ID" value="KAK8853520.1"/>
    <property type="molecule type" value="Genomic_DNA"/>
</dbReference>
<evidence type="ECO:0000313" key="1">
    <source>
        <dbReference type="EMBL" id="KAK8853520.1"/>
    </source>
</evidence>
<evidence type="ECO:0000313" key="2">
    <source>
        <dbReference type="Proteomes" id="UP001470230"/>
    </source>
</evidence>
<proteinExistence type="predicted"/>
<reference evidence="1 2" key="1">
    <citation type="submission" date="2024-04" db="EMBL/GenBank/DDBJ databases">
        <title>Tritrichomonas musculus Genome.</title>
        <authorList>
            <person name="Alves-Ferreira E."/>
            <person name="Grigg M."/>
            <person name="Lorenzi H."/>
            <person name="Galac M."/>
        </authorList>
    </citation>
    <scope>NUCLEOTIDE SEQUENCE [LARGE SCALE GENOMIC DNA]</scope>
    <source>
        <strain evidence="1 2">EAF2021</strain>
    </source>
</reference>
<dbReference type="InterPro" id="IPR024365">
    <property type="entry name" value="DUF3839"/>
</dbReference>
<keyword evidence="2" id="KW-1185">Reference proteome</keyword>
<dbReference type="Pfam" id="PF12943">
    <property type="entry name" value="DUF3839"/>
    <property type="match status" value="1"/>
</dbReference>
<protein>
    <recommendedName>
        <fullName evidence="3">Variable surface protein</fullName>
    </recommendedName>
</protein>
<gene>
    <name evidence="1" type="ORF">M9Y10_017081</name>
</gene>
<comment type="caution">
    <text evidence="1">The sequence shown here is derived from an EMBL/GenBank/DDBJ whole genome shotgun (WGS) entry which is preliminary data.</text>
</comment>
<name>A0ABR2HV89_9EUKA</name>
<accession>A0ABR2HV89</accession>
<organism evidence="1 2">
    <name type="scientific">Tritrichomonas musculus</name>
    <dbReference type="NCBI Taxonomy" id="1915356"/>
    <lineage>
        <taxon>Eukaryota</taxon>
        <taxon>Metamonada</taxon>
        <taxon>Parabasalia</taxon>
        <taxon>Tritrichomonadida</taxon>
        <taxon>Tritrichomonadidae</taxon>
        <taxon>Tritrichomonas</taxon>
    </lineage>
</organism>
<dbReference type="Proteomes" id="UP001470230">
    <property type="component" value="Unassembled WGS sequence"/>
</dbReference>
<evidence type="ECO:0008006" key="3">
    <source>
        <dbReference type="Google" id="ProtNLM"/>
    </source>
</evidence>